<reference evidence="2 3" key="1">
    <citation type="submission" date="2020-08" db="EMBL/GenBank/DDBJ databases">
        <title>Edaphobacter telluris sp. nov. and Acidobacterium dinghuensis sp. nov., two acidobacteria isolated from forest soil.</title>
        <authorList>
            <person name="Fu J."/>
            <person name="Qiu L."/>
        </authorList>
    </citation>
    <scope>NUCLEOTIDE SEQUENCE [LARGE SCALE GENOMIC DNA]</scope>
    <source>
        <strain evidence="2">4Y35</strain>
    </source>
</reference>
<evidence type="ECO:0000256" key="1">
    <source>
        <dbReference type="SAM" id="MobiDB-lite"/>
    </source>
</evidence>
<accession>A0A7G8BDR2</accession>
<feature type="region of interest" description="Disordered" evidence="1">
    <location>
        <begin position="276"/>
        <end position="301"/>
    </location>
</feature>
<evidence type="ECO:0000313" key="2">
    <source>
        <dbReference type="EMBL" id="QNI30682.1"/>
    </source>
</evidence>
<sequence length="301" mass="34052">MWIKYGYFVRLSNGVPVPAGSDFGTMEDSYKPGDSKGIKNGKEGIVIAVVKGHTAKETGCDVLVLLEERDLGQNLASGPSPEAIESTLRALTFNPLRTSNPRAIQTPWKEQNTRAIALWNRVYLRPITETFHEFLVEVPLKGTFGEKWYKQEILKPENERHAVVQWLRSFREEGLKHRPQKQMPGRVYGAPATGATTELIALSHDLYTLLRVNHLPDQLVARLRNYNEFQGARYEVAIAAAFVKCGFELEWIESRREPHPEFIARNKNTGENLAVETKSRRRPGSLHQPGDLPPERACGRI</sequence>
<dbReference type="RefSeq" id="WP_186740722.1">
    <property type="nucleotide sequence ID" value="NZ_CP060394.1"/>
</dbReference>
<dbReference type="KEGG" id="adin:H7849_16285"/>
<dbReference type="Proteomes" id="UP000515312">
    <property type="component" value="Chromosome"/>
</dbReference>
<protein>
    <submittedName>
        <fullName evidence="2">Uncharacterized protein</fullName>
    </submittedName>
</protein>
<organism evidence="2 3">
    <name type="scientific">Alloacidobacterium dinghuense</name>
    <dbReference type="NCBI Taxonomy" id="2763107"/>
    <lineage>
        <taxon>Bacteria</taxon>
        <taxon>Pseudomonadati</taxon>
        <taxon>Acidobacteriota</taxon>
        <taxon>Terriglobia</taxon>
        <taxon>Terriglobales</taxon>
        <taxon>Acidobacteriaceae</taxon>
        <taxon>Alloacidobacterium</taxon>
    </lineage>
</organism>
<keyword evidence="3" id="KW-1185">Reference proteome</keyword>
<gene>
    <name evidence="2" type="ORF">H7849_16285</name>
</gene>
<dbReference type="EMBL" id="CP060394">
    <property type="protein sequence ID" value="QNI30682.1"/>
    <property type="molecule type" value="Genomic_DNA"/>
</dbReference>
<evidence type="ECO:0000313" key="3">
    <source>
        <dbReference type="Proteomes" id="UP000515312"/>
    </source>
</evidence>
<dbReference type="AlphaFoldDB" id="A0A7G8BDR2"/>
<proteinExistence type="predicted"/>
<name>A0A7G8BDR2_9BACT</name>